<dbReference type="HOGENOM" id="CLU_003718_0_0_1"/>
<feature type="region of interest" description="Disordered" evidence="1">
    <location>
        <begin position="1332"/>
        <end position="1413"/>
    </location>
</feature>
<feature type="compositionally biased region" description="Polar residues" evidence="1">
    <location>
        <begin position="984"/>
        <end position="999"/>
    </location>
</feature>
<keyword evidence="3" id="KW-1185">Reference proteome</keyword>
<feature type="compositionally biased region" description="Low complexity" evidence="1">
    <location>
        <begin position="578"/>
        <end position="589"/>
    </location>
</feature>
<feature type="region of interest" description="Disordered" evidence="1">
    <location>
        <begin position="105"/>
        <end position="231"/>
    </location>
</feature>
<feature type="compositionally biased region" description="Polar residues" evidence="1">
    <location>
        <begin position="1388"/>
        <end position="1402"/>
    </location>
</feature>
<dbReference type="Proteomes" id="UP000053424">
    <property type="component" value="Unassembled WGS sequence"/>
</dbReference>
<feature type="region of interest" description="Disordered" evidence="1">
    <location>
        <begin position="1666"/>
        <end position="1720"/>
    </location>
</feature>
<feature type="compositionally biased region" description="Low complexity" evidence="1">
    <location>
        <begin position="384"/>
        <end position="393"/>
    </location>
</feature>
<organism evidence="2 3">
    <name type="scientific">Hebeloma cylindrosporum</name>
    <dbReference type="NCBI Taxonomy" id="76867"/>
    <lineage>
        <taxon>Eukaryota</taxon>
        <taxon>Fungi</taxon>
        <taxon>Dikarya</taxon>
        <taxon>Basidiomycota</taxon>
        <taxon>Agaricomycotina</taxon>
        <taxon>Agaricomycetes</taxon>
        <taxon>Agaricomycetidae</taxon>
        <taxon>Agaricales</taxon>
        <taxon>Agaricineae</taxon>
        <taxon>Hymenogastraceae</taxon>
        <taxon>Hebeloma</taxon>
    </lineage>
</organism>
<name>A0A0C3CI16_HEBCY</name>
<feature type="compositionally biased region" description="Polar residues" evidence="1">
    <location>
        <begin position="141"/>
        <end position="158"/>
    </location>
</feature>
<dbReference type="EMBL" id="KN831769">
    <property type="protein sequence ID" value="KIM48390.1"/>
    <property type="molecule type" value="Genomic_DNA"/>
</dbReference>
<protein>
    <submittedName>
        <fullName evidence="2">Uncharacterized protein</fullName>
    </submittedName>
</protein>
<feature type="region of interest" description="Disordered" evidence="1">
    <location>
        <begin position="851"/>
        <end position="898"/>
    </location>
</feature>
<accession>A0A0C3CI16</accession>
<feature type="compositionally biased region" description="Basic and acidic residues" evidence="1">
    <location>
        <begin position="352"/>
        <end position="365"/>
    </location>
</feature>
<feature type="compositionally biased region" description="Basic and acidic residues" evidence="1">
    <location>
        <begin position="437"/>
        <end position="449"/>
    </location>
</feature>
<sequence length="1720" mass="184801">MAQTTPDTTLLPDSSGQGVKQQAAVREGGEVNVVEVENVEDRPASTPSTEKTSTLTPTDARPQTPPPRPSLVPLGSIPPQSSTLTPVAPHPKRFNAVNISKKFLKNASASSASSSSPSVSKSGSSAAARPSIQPAPPYSRLVTTKLTASPAVASSTAGWSRPSSVAPSPATVSSSPNSTSPLPTAPASQPSTTSAPQLPHAGKVILPQPRSSVAPVSSLQKDSGSSKPVWGNVKIPTVVPIRPDIQPNDFPTAAEVANVARKQAKIDDAKATTDTAAKQLRMEEADTFRGVHLDPNAHHWDEMEEDDDNFLAGVIEFGDGRQYKIESTEQQPAGASSPRAGVSKESPSGPVSKEDRFVDDFDRSWPKSRNSPASASREFPPPSAHTASPSSSPVISNATHSPQDSSRVLFNERSNRLEPYSQSHRASQGPFGSKRMSFHEGVADPRGTREGPQNVQVLQKPATGDFGHRGRRFSGSSGNFGSGPLNGFVGDRTKDHHGRRDAPPPSPRSQHQPPHAVDGGRDFSRRGTMGPPPVPLHATSRHPQEGGRQLPPHLSHVSPNTPSRTLPRDSRAVPSEPPLSGGLPSSSGRFPPPSPAHSHASLSLVSPAAAVNISLPLATPADLDVVRKDVMHSAAERAKQRRQQEEEEREAQKERARRKAAEIEEKIKAEEAERQKEKQALEAAKIAKVFSILLFLFGGITNKWVSQEKEAISIIEEAVKSVEISSKPTEDKPSDTASGKMPLGRQPSLKAVFRMAPPEPLRSAGLRRTPLPPRPAPLSPPPTSVSSQPESWRTRMNAFPSPAPRQIQTRQSPASANFIPSGPSAAEQVETIADGSQEDLEVVDFSDMGKFVGIPESPEIADNAPEASGGPEIPSKPPRPVAADFFDEPPSISDAVPASKKADFGVWRRKVSQDVTEPSVSVAEVKEITVEVKKAATSTQDHTTALNVDDSVVSETFTVAEISMASTKEPLTYPDHQQRGAQIVNVSSPSNGQRTSRSQPLHREPTTSMSALDDAMSRIKGVLSGMQAQEPPKDVAQTQVEPEARTTLSVHLPPQPHARSNGKERWIPPALRPRRFDDNDEPREVFLVTVLQPPRSPLPAMNSISVRLPSISRLVQPIHRKQLHAFSRPPFQARMDILSFDPPVYDMSRRDLSLNDVLFRRPPPGFKGKFRYRVFLPRFRGPKVNIPPAGPMKPAAFGRSTVADDASTWRKPLVTPVDKIEKIEPEATSLHTMSRSPPPDHTPPETTVASIPKTGDDSPAKLDGGQAARSRSQPKMPVGSAVAFIRDSRIDVVEADTKPLVNFIVGSQLEDSEAKVIDISKMSPAVEPSYLKQDGRDEHASRQSNGIAPKSSTSSEDKEAAPSLVASLNADGKNPDDSTDRILVTPPTHHSTVSWTRSSTSLAVKESPARAPDPEHLKAVWSQTSNKAGLHAVNSLEGIADDLTALPFTLQDVKSEDGETPPPSLPSAPSRMSLHEVTRAFQQVPTSSSTPNPPPHRASFSPPSTHAPVARPTTAVNYAYSPAAQNNMRPAYVPYPSQMMSHSPGPMMYHPMASSPVPSRMQVNGHTPLYSQPMWMTMPGPSPQGHSNMMRPVPSPYPPQMVTYPSAGYAPQPPSNMMPTTPQGQNGGRGRGMPIMSPVMSHAHAHPGSAMYSSSPVMLHAVQAPQNHGYMPMPTGRGQPRTENGQLPNPQPQHPPHNSHHLQQHGGFDSGPNSFAGPAW</sequence>
<feature type="region of interest" description="Disordered" evidence="1">
    <location>
        <begin position="322"/>
        <end position="601"/>
    </location>
</feature>
<feature type="compositionally biased region" description="Polar residues" evidence="1">
    <location>
        <begin position="45"/>
        <end position="57"/>
    </location>
</feature>
<feature type="compositionally biased region" description="Low complexity" evidence="1">
    <location>
        <begin position="107"/>
        <end position="128"/>
    </location>
</feature>
<feature type="compositionally biased region" description="Basic and acidic residues" evidence="1">
    <location>
        <begin position="491"/>
        <end position="502"/>
    </location>
</feature>
<feature type="compositionally biased region" description="Pro residues" evidence="1">
    <location>
        <begin position="770"/>
        <end position="783"/>
    </location>
</feature>
<feature type="region of interest" description="Disordered" evidence="1">
    <location>
        <begin position="723"/>
        <end position="826"/>
    </location>
</feature>
<feature type="region of interest" description="Disordered" evidence="1">
    <location>
        <begin position="1"/>
        <end position="93"/>
    </location>
</feature>
<feature type="region of interest" description="Disordered" evidence="1">
    <location>
        <begin position="1027"/>
        <end position="1046"/>
    </location>
</feature>
<feature type="compositionally biased region" description="Polar residues" evidence="1">
    <location>
        <begin position="209"/>
        <end position="226"/>
    </location>
</feature>
<feature type="region of interest" description="Disordered" evidence="1">
    <location>
        <begin position="1481"/>
        <end position="1510"/>
    </location>
</feature>
<evidence type="ECO:0000256" key="1">
    <source>
        <dbReference type="SAM" id="MobiDB-lite"/>
    </source>
</evidence>
<feature type="compositionally biased region" description="Polar residues" evidence="1">
    <location>
        <begin position="806"/>
        <end position="815"/>
    </location>
</feature>
<evidence type="ECO:0000313" key="3">
    <source>
        <dbReference type="Proteomes" id="UP000053424"/>
    </source>
</evidence>
<feature type="compositionally biased region" description="Polar residues" evidence="1">
    <location>
        <begin position="1342"/>
        <end position="1354"/>
    </location>
</feature>
<reference evidence="3" key="2">
    <citation type="submission" date="2015-01" db="EMBL/GenBank/DDBJ databases">
        <title>Evolutionary Origins and Diversification of the Mycorrhizal Mutualists.</title>
        <authorList>
            <consortium name="DOE Joint Genome Institute"/>
            <consortium name="Mycorrhizal Genomics Consortium"/>
            <person name="Kohler A."/>
            <person name="Kuo A."/>
            <person name="Nagy L.G."/>
            <person name="Floudas D."/>
            <person name="Copeland A."/>
            <person name="Barry K.W."/>
            <person name="Cichocki N."/>
            <person name="Veneault-Fourrey C."/>
            <person name="LaButti K."/>
            <person name="Lindquist E.A."/>
            <person name="Lipzen A."/>
            <person name="Lundell T."/>
            <person name="Morin E."/>
            <person name="Murat C."/>
            <person name="Riley R."/>
            <person name="Ohm R."/>
            <person name="Sun H."/>
            <person name="Tunlid A."/>
            <person name="Henrissat B."/>
            <person name="Grigoriev I.V."/>
            <person name="Hibbett D.S."/>
            <person name="Martin F."/>
        </authorList>
    </citation>
    <scope>NUCLEOTIDE SEQUENCE [LARGE SCALE GENOMIC DNA]</scope>
    <source>
        <strain evidence="3">h7</strain>
    </source>
</reference>
<feature type="compositionally biased region" description="Low complexity" evidence="1">
    <location>
        <begin position="160"/>
        <end position="196"/>
    </location>
</feature>
<dbReference type="STRING" id="686832.A0A0C3CI16"/>
<evidence type="ECO:0000313" key="2">
    <source>
        <dbReference type="EMBL" id="KIM48390.1"/>
    </source>
</evidence>
<dbReference type="OrthoDB" id="2504896at2759"/>
<feature type="region of interest" description="Disordered" evidence="1">
    <location>
        <begin position="633"/>
        <end position="659"/>
    </location>
</feature>
<feature type="compositionally biased region" description="Low complexity" evidence="1">
    <location>
        <begin position="473"/>
        <end position="483"/>
    </location>
</feature>
<gene>
    <name evidence="2" type="ORF">M413DRAFT_22895</name>
</gene>
<feature type="region of interest" description="Disordered" evidence="1">
    <location>
        <begin position="984"/>
        <end position="1010"/>
    </location>
</feature>
<feature type="region of interest" description="Disordered" evidence="1">
    <location>
        <begin position="1227"/>
        <end position="1279"/>
    </location>
</feature>
<feature type="compositionally biased region" description="Polar residues" evidence="1">
    <location>
        <begin position="1"/>
        <end position="20"/>
    </location>
</feature>
<proteinExistence type="predicted"/>
<feature type="compositionally biased region" description="Polar residues" evidence="1">
    <location>
        <begin position="394"/>
        <end position="408"/>
    </location>
</feature>
<reference evidence="2 3" key="1">
    <citation type="submission" date="2014-04" db="EMBL/GenBank/DDBJ databases">
        <authorList>
            <consortium name="DOE Joint Genome Institute"/>
            <person name="Kuo A."/>
            <person name="Gay G."/>
            <person name="Dore J."/>
            <person name="Kohler A."/>
            <person name="Nagy L.G."/>
            <person name="Floudas D."/>
            <person name="Copeland A."/>
            <person name="Barry K.W."/>
            <person name="Cichocki N."/>
            <person name="Veneault-Fourrey C."/>
            <person name="LaButti K."/>
            <person name="Lindquist E.A."/>
            <person name="Lipzen A."/>
            <person name="Lundell T."/>
            <person name="Morin E."/>
            <person name="Murat C."/>
            <person name="Sun H."/>
            <person name="Tunlid A."/>
            <person name="Henrissat B."/>
            <person name="Grigoriev I.V."/>
            <person name="Hibbett D.S."/>
            <person name="Martin F."/>
            <person name="Nordberg H.P."/>
            <person name="Cantor M.N."/>
            <person name="Hua S.X."/>
        </authorList>
    </citation>
    <scope>NUCLEOTIDE SEQUENCE [LARGE SCALE GENOMIC DNA]</scope>
    <source>
        <strain evidence="3">h7</strain>
    </source>
</reference>